<accession>A0A0D7AUM6</accession>
<reference evidence="1 2" key="1">
    <citation type="journal article" date="2015" name="Fungal Genet. Biol.">
        <title>Evolution of novel wood decay mechanisms in Agaricales revealed by the genome sequences of Fistulina hepatica and Cylindrobasidium torrendii.</title>
        <authorList>
            <person name="Floudas D."/>
            <person name="Held B.W."/>
            <person name="Riley R."/>
            <person name="Nagy L.G."/>
            <person name="Koehler G."/>
            <person name="Ransdell A.S."/>
            <person name="Younus H."/>
            <person name="Chow J."/>
            <person name="Chiniquy J."/>
            <person name="Lipzen A."/>
            <person name="Tritt A."/>
            <person name="Sun H."/>
            <person name="Haridas S."/>
            <person name="LaButti K."/>
            <person name="Ohm R.A."/>
            <person name="Kues U."/>
            <person name="Blanchette R.A."/>
            <person name="Grigoriev I.V."/>
            <person name="Minto R.E."/>
            <person name="Hibbett D.S."/>
        </authorList>
    </citation>
    <scope>NUCLEOTIDE SEQUENCE [LARGE SCALE GENOMIC DNA]</scope>
    <source>
        <strain evidence="1 2">FP15055 ss-10</strain>
    </source>
</reference>
<name>A0A0D7AUM6_9AGAR</name>
<protein>
    <submittedName>
        <fullName evidence="1">Uncharacterized protein</fullName>
    </submittedName>
</protein>
<dbReference type="EMBL" id="KN880893">
    <property type="protein sequence ID" value="KIY61675.1"/>
    <property type="molecule type" value="Genomic_DNA"/>
</dbReference>
<evidence type="ECO:0000313" key="1">
    <source>
        <dbReference type="EMBL" id="KIY61675.1"/>
    </source>
</evidence>
<dbReference type="AlphaFoldDB" id="A0A0D7AUM6"/>
<proteinExistence type="predicted"/>
<keyword evidence="2" id="KW-1185">Reference proteome</keyword>
<evidence type="ECO:0000313" key="2">
    <source>
        <dbReference type="Proteomes" id="UP000054007"/>
    </source>
</evidence>
<dbReference type="Proteomes" id="UP000054007">
    <property type="component" value="Unassembled WGS sequence"/>
</dbReference>
<sequence>MFFALKDWIIRARQKLAKRKSPAVFFFDESNNTYPSKGPCPTNEEVTSHASSCVVQVECGEDSCTAIALGGGVYWAPRSIGEAAIQARTHVTARYPGREREERRLFPLCYANAIPAHPLDAHHVLMLSTYELILRRVVVMHASNKLPPFITQVLSDGPKTTWQEATGFCLLYDPSTKTGESLDWTSALVPEAWSFRLRTEATLVGFGDPSVPTVQTSKGHEVSLERVNEQISYQMWYAYHTCESTYSMSGGAIIAYKDAGEVDSSLAGMSVHSTREEIKSLHYNLMIPITNPLFCALLLVFVWPHIWECGTPRQKEVYTELLASVGPIVMCDLTDKLDSVLYAKIKPSWDDLQRHFGLVHAMSSASKVNVDWVQGISDFHDDPNKYTGVRYMPNGSPCIWPRPYSPNKAIVLL</sequence>
<gene>
    <name evidence="1" type="ORF">CYLTODRAFT_447608</name>
</gene>
<organism evidence="1 2">
    <name type="scientific">Cylindrobasidium torrendii FP15055 ss-10</name>
    <dbReference type="NCBI Taxonomy" id="1314674"/>
    <lineage>
        <taxon>Eukaryota</taxon>
        <taxon>Fungi</taxon>
        <taxon>Dikarya</taxon>
        <taxon>Basidiomycota</taxon>
        <taxon>Agaricomycotina</taxon>
        <taxon>Agaricomycetes</taxon>
        <taxon>Agaricomycetidae</taxon>
        <taxon>Agaricales</taxon>
        <taxon>Marasmiineae</taxon>
        <taxon>Physalacriaceae</taxon>
        <taxon>Cylindrobasidium</taxon>
    </lineage>
</organism>